<dbReference type="EMBL" id="CAXKWB010007402">
    <property type="protein sequence ID" value="CAL4086954.1"/>
    <property type="molecule type" value="Genomic_DNA"/>
</dbReference>
<dbReference type="Gene3D" id="3.40.800.10">
    <property type="entry name" value="Ureohydrolase domain"/>
    <property type="match status" value="1"/>
</dbReference>
<keyword evidence="3" id="KW-1185">Reference proteome</keyword>
<keyword evidence="1" id="KW-0732">Signal</keyword>
<dbReference type="InterPro" id="IPR023696">
    <property type="entry name" value="Ureohydrolase_dom_sf"/>
</dbReference>
<comment type="caution">
    <text evidence="2">The sequence shown here is derived from an EMBL/GenBank/DDBJ whole genome shotgun (WGS) entry which is preliminary data.</text>
</comment>
<protein>
    <submittedName>
        <fullName evidence="2">Uncharacterized protein</fullName>
    </submittedName>
</protein>
<evidence type="ECO:0000256" key="1">
    <source>
        <dbReference type="SAM" id="SignalP"/>
    </source>
</evidence>
<sequence length="101" mass="11261">MELFHQGIIRLLCMATYVSFTFTTVIKEDRACIGVLGARFNKGQRKEGVEDGPSVIRETGFMQQLTNAGFIVKDYGDLFSGEDSDYGYNGYTGPNGEQKLF</sequence>
<dbReference type="AlphaFoldDB" id="A0AAV2QHL8"/>
<name>A0AAV2QHL8_MEGNR</name>
<reference evidence="2 3" key="1">
    <citation type="submission" date="2024-05" db="EMBL/GenBank/DDBJ databases">
        <authorList>
            <person name="Wallberg A."/>
        </authorList>
    </citation>
    <scope>NUCLEOTIDE SEQUENCE [LARGE SCALE GENOMIC DNA]</scope>
</reference>
<dbReference type="Proteomes" id="UP001497623">
    <property type="component" value="Unassembled WGS sequence"/>
</dbReference>
<evidence type="ECO:0000313" key="2">
    <source>
        <dbReference type="EMBL" id="CAL4086954.1"/>
    </source>
</evidence>
<proteinExistence type="predicted"/>
<organism evidence="2 3">
    <name type="scientific">Meganyctiphanes norvegica</name>
    <name type="common">Northern krill</name>
    <name type="synonym">Thysanopoda norvegica</name>
    <dbReference type="NCBI Taxonomy" id="48144"/>
    <lineage>
        <taxon>Eukaryota</taxon>
        <taxon>Metazoa</taxon>
        <taxon>Ecdysozoa</taxon>
        <taxon>Arthropoda</taxon>
        <taxon>Crustacea</taxon>
        <taxon>Multicrustacea</taxon>
        <taxon>Malacostraca</taxon>
        <taxon>Eumalacostraca</taxon>
        <taxon>Eucarida</taxon>
        <taxon>Euphausiacea</taxon>
        <taxon>Euphausiidae</taxon>
        <taxon>Meganyctiphanes</taxon>
    </lineage>
</organism>
<gene>
    <name evidence="2" type="ORF">MNOR_LOCUS13119</name>
</gene>
<evidence type="ECO:0000313" key="3">
    <source>
        <dbReference type="Proteomes" id="UP001497623"/>
    </source>
</evidence>
<dbReference type="SUPFAM" id="SSF52768">
    <property type="entry name" value="Arginase/deacetylase"/>
    <property type="match status" value="1"/>
</dbReference>
<feature type="chain" id="PRO_5043595559" evidence="1">
    <location>
        <begin position="24"/>
        <end position="101"/>
    </location>
</feature>
<accession>A0AAV2QHL8</accession>
<feature type="signal peptide" evidence="1">
    <location>
        <begin position="1"/>
        <end position="23"/>
    </location>
</feature>